<dbReference type="EMBL" id="FXTX01000012">
    <property type="protein sequence ID" value="SMP14133.1"/>
    <property type="molecule type" value="Genomic_DNA"/>
</dbReference>
<dbReference type="SUPFAM" id="SSF52540">
    <property type="entry name" value="P-loop containing nucleoside triphosphate hydrolases"/>
    <property type="match status" value="1"/>
</dbReference>
<dbReference type="PANTHER" id="PTHR47957">
    <property type="entry name" value="ATP-DEPENDENT HELICASE HRQ1"/>
    <property type="match status" value="1"/>
</dbReference>
<dbReference type="SMART" id="SM00490">
    <property type="entry name" value="HELICc"/>
    <property type="match status" value="1"/>
</dbReference>
<organism evidence="5 6">
    <name type="scientific">Venenivibrio stagnispumantis</name>
    <dbReference type="NCBI Taxonomy" id="407998"/>
    <lineage>
        <taxon>Bacteria</taxon>
        <taxon>Pseudomonadati</taxon>
        <taxon>Aquificota</taxon>
        <taxon>Aquificia</taxon>
        <taxon>Aquificales</taxon>
        <taxon>Hydrogenothermaceae</taxon>
        <taxon>Venenivibrio</taxon>
    </lineage>
</organism>
<dbReference type="PROSITE" id="PS51194">
    <property type="entry name" value="HELICASE_CTER"/>
    <property type="match status" value="1"/>
</dbReference>
<feature type="domain" description="Helicase ATP-binding" evidence="3">
    <location>
        <begin position="51"/>
        <end position="233"/>
    </location>
</feature>
<dbReference type="RefSeq" id="WP_265134615.1">
    <property type="nucleotide sequence ID" value="NZ_FXTX01000012.1"/>
</dbReference>
<dbReference type="InterPro" id="IPR011545">
    <property type="entry name" value="DEAD/DEAH_box_helicase_dom"/>
</dbReference>
<accession>A0AA46AEQ2</accession>
<keyword evidence="5" id="KW-0347">Helicase</keyword>
<keyword evidence="2" id="KW-0067">ATP-binding</keyword>
<sequence>MKFIKNLENKVVKIEYIDEKPAEFSEFIFDNPNINLFLRDKKLYTHQVEAIKLIKKGNNVVITTPTASGKSFIYLLSILDRFYKNPSTKALLIFPLKALSKDQKKKILDFIQNINSDATVEIYDGDTSKQERSRIKENPPTFLITTPDMLNQGILPNHRSWSDFFKNLEFIMIDEIHYYKGVFGSHIANVLRRLKRIINYYNRKKPIFIMNSATVHNPVSFAQKLTGETDIKLISKSGAPSPLKKFIIMNNLHSEDLVKLLIKLVKNKLSSIIFVNNRKDTEILYKRIITEDRKIINLVSPYRSGYTPEEREEIENKLQKGKLKLVISTNALEAGIDIGELDCSIVYGYPGTLSALWQRFGRAGRRDKEAYYIYIPKNDVLDKYFVKNPQEFFKRDVEEVIINPENEKILSKHILSMARELPIDLKELDKPHIKIVNNLLKEGKLRYINGKLYSNQYINFSIRSAGEQFTIYDENRKIGTLNEENIIYEAHPKAIYLHNGERYIVENVDYKEKVVYVRKYDIGNYITYPIKDTEINIINITGSKDINNIQLFVGEVEVLSKVIGYSKIDIGTDKKINDIFFDEYLEKRFITEAFWFTLPNDIEKNTFDKTKKSYLDKLVNLLLESDILKDYIQLLVMYSDDKSKFRTILDSLVNNYIEDKKKKEQINEIANKFYEEDKYFVGALHGTEHAMIGIYPLFAMNDRWDIGGMSTPFHQTTGKATIFIYDGYEGGIGYAKVGFERFDEIIQATYKSIKNCKCLTGCPSCIFSPKCGNANEYLDKEASLNLLEKLISYINTEK</sequence>
<name>A0AA46AEQ2_9AQUI</name>
<dbReference type="InterPro" id="IPR001650">
    <property type="entry name" value="Helicase_C-like"/>
</dbReference>
<dbReference type="Gene3D" id="3.40.50.300">
    <property type="entry name" value="P-loop containing nucleotide triphosphate hydrolases"/>
    <property type="match status" value="2"/>
</dbReference>
<comment type="caution">
    <text evidence="5">The sequence shown here is derived from an EMBL/GenBank/DDBJ whole genome shotgun (WGS) entry which is preliminary data.</text>
</comment>
<dbReference type="PANTHER" id="PTHR47957:SF3">
    <property type="entry name" value="ATP-DEPENDENT HELICASE HRQ1"/>
    <property type="match status" value="1"/>
</dbReference>
<protein>
    <submittedName>
        <fullName evidence="5">DEAD/DEAH box helicase domain-containing protein</fullName>
    </submittedName>
</protein>
<evidence type="ECO:0000259" key="4">
    <source>
        <dbReference type="PROSITE" id="PS51194"/>
    </source>
</evidence>
<dbReference type="GO" id="GO:0036297">
    <property type="term" value="P:interstrand cross-link repair"/>
    <property type="evidence" value="ECO:0007669"/>
    <property type="project" value="TreeGrafter"/>
</dbReference>
<dbReference type="CDD" id="cd17923">
    <property type="entry name" value="DEXHc_Hrq1-like"/>
    <property type="match status" value="1"/>
</dbReference>
<evidence type="ECO:0000256" key="1">
    <source>
        <dbReference type="ARBA" id="ARBA00022741"/>
    </source>
</evidence>
<evidence type="ECO:0000313" key="6">
    <source>
        <dbReference type="Proteomes" id="UP001157947"/>
    </source>
</evidence>
<dbReference type="AlphaFoldDB" id="A0AA46AEQ2"/>
<dbReference type="Pfam" id="PF00271">
    <property type="entry name" value="Helicase_C"/>
    <property type="match status" value="1"/>
</dbReference>
<keyword evidence="1" id="KW-0547">Nucleotide-binding</keyword>
<dbReference type="InterPro" id="IPR027417">
    <property type="entry name" value="P-loop_NTPase"/>
</dbReference>
<dbReference type="PROSITE" id="PS51192">
    <property type="entry name" value="HELICASE_ATP_BIND_1"/>
    <property type="match status" value="1"/>
</dbReference>
<dbReference type="SMART" id="SM00487">
    <property type="entry name" value="DEXDc"/>
    <property type="match status" value="1"/>
</dbReference>
<dbReference type="InterPro" id="IPR018973">
    <property type="entry name" value="MZB"/>
</dbReference>
<dbReference type="Pfam" id="PF00270">
    <property type="entry name" value="DEAD"/>
    <property type="match status" value="1"/>
</dbReference>
<dbReference type="GO" id="GO:0005524">
    <property type="term" value="F:ATP binding"/>
    <property type="evidence" value="ECO:0007669"/>
    <property type="project" value="UniProtKB-KW"/>
</dbReference>
<keyword evidence="6" id="KW-1185">Reference proteome</keyword>
<dbReference type="GO" id="GO:0003676">
    <property type="term" value="F:nucleic acid binding"/>
    <property type="evidence" value="ECO:0007669"/>
    <property type="project" value="InterPro"/>
</dbReference>
<evidence type="ECO:0000259" key="3">
    <source>
        <dbReference type="PROSITE" id="PS51192"/>
    </source>
</evidence>
<keyword evidence="5" id="KW-0378">Hydrolase</keyword>
<dbReference type="Pfam" id="PF09369">
    <property type="entry name" value="MZB"/>
    <property type="match status" value="1"/>
</dbReference>
<evidence type="ECO:0000256" key="2">
    <source>
        <dbReference type="ARBA" id="ARBA00022840"/>
    </source>
</evidence>
<feature type="domain" description="Helicase C-terminal" evidence="4">
    <location>
        <begin position="256"/>
        <end position="408"/>
    </location>
</feature>
<dbReference type="InterPro" id="IPR014001">
    <property type="entry name" value="Helicase_ATP-bd"/>
</dbReference>
<proteinExistence type="predicted"/>
<dbReference type="GO" id="GO:0006289">
    <property type="term" value="P:nucleotide-excision repair"/>
    <property type="evidence" value="ECO:0007669"/>
    <property type="project" value="TreeGrafter"/>
</dbReference>
<dbReference type="CDD" id="cd18797">
    <property type="entry name" value="SF2_C_Hrq"/>
    <property type="match status" value="1"/>
</dbReference>
<evidence type="ECO:0000313" key="5">
    <source>
        <dbReference type="EMBL" id="SMP14133.1"/>
    </source>
</evidence>
<gene>
    <name evidence="5" type="ORF">SAMN06264868_11218</name>
</gene>
<dbReference type="Proteomes" id="UP001157947">
    <property type="component" value="Unassembled WGS sequence"/>
</dbReference>
<reference evidence="5" key="1">
    <citation type="submission" date="2017-05" db="EMBL/GenBank/DDBJ databases">
        <authorList>
            <person name="Varghese N."/>
            <person name="Submissions S."/>
        </authorList>
    </citation>
    <scope>NUCLEOTIDE SEQUENCE</scope>
    <source>
        <strain evidence="5">DSM 18763</strain>
    </source>
</reference>
<dbReference type="GO" id="GO:0043138">
    <property type="term" value="F:3'-5' DNA helicase activity"/>
    <property type="evidence" value="ECO:0007669"/>
    <property type="project" value="TreeGrafter"/>
</dbReference>